<protein>
    <recommendedName>
        <fullName evidence="15">SAP domain-containing ribonucleoprotein</fullName>
    </recommendedName>
    <alternativeName>
        <fullName evidence="16">Nuclear protein Hcc-1</fullName>
    </alternativeName>
</protein>
<keyword evidence="4" id="KW-0509">mRNA transport</keyword>
<evidence type="ECO:0000256" key="12">
    <source>
        <dbReference type="ARBA" id="ARBA00046328"/>
    </source>
</evidence>
<dbReference type="PROSITE" id="PS50800">
    <property type="entry name" value="SAP"/>
    <property type="match status" value="1"/>
</dbReference>
<dbReference type="FunFam" id="1.10.720.30:FF:000013">
    <property type="entry name" value="SAP domain-containing ribonucleoprotein"/>
    <property type="match status" value="1"/>
</dbReference>
<keyword evidence="5" id="KW-0810">Translation regulation</keyword>
<evidence type="ECO:0000256" key="5">
    <source>
        <dbReference type="ARBA" id="ARBA00022845"/>
    </source>
</evidence>
<keyword evidence="11" id="KW-0539">Nucleus</keyword>
<dbReference type="Gene3D" id="1.10.720.30">
    <property type="entry name" value="SAP domain"/>
    <property type="match status" value="1"/>
</dbReference>
<comment type="subcellular location">
    <subcellularLocation>
        <location evidence="1">Nucleus speckle</location>
    </subcellularLocation>
</comment>
<evidence type="ECO:0000256" key="10">
    <source>
        <dbReference type="ARBA" id="ARBA00023163"/>
    </source>
</evidence>
<feature type="domain" description="SAP" evidence="19">
    <location>
        <begin position="15"/>
        <end position="49"/>
    </location>
</feature>
<evidence type="ECO:0000256" key="2">
    <source>
        <dbReference type="ARBA" id="ARBA00022448"/>
    </source>
</evidence>
<keyword evidence="7" id="KW-0007">Acetylation</keyword>
<comment type="function">
    <text evidence="13">Binds both single-stranded and double-stranded DNA with higher affinity for the single-stranded form. Specifically binds to scaffold/matrix attachment region DNA. Also binds single-stranded RNA. Enhances RNA unwinding activity of DDX39A. May participate in important transcriptional or translational control of cell growth, metabolism and carcinogenesis. Component of the TREX complex which is thought to couple mRNA transcription, processing and nuclear export, and specifically associates with spliced mRNA and not with unspliced pre-mRNA. The TREX complex is recruited to spliced mRNAs by a transcription-independent mechanism, binds to mRNA upstream of the exon-junction complex (EJC) and is recruited in a splicing- and cap-dependent manner to a region near the 5' end of the mRNA where it functions in mRNA export to the cytoplasm via the TAP/NXF1 pathway. Associates with DDX39B, which facilitates RNA binding of DDX39B and likely plays a role in mRNA export.</text>
</comment>
<dbReference type="SMART" id="SM00513">
    <property type="entry name" value="SAP"/>
    <property type="match status" value="1"/>
</dbReference>
<feature type="compositionally biased region" description="Acidic residues" evidence="17">
    <location>
        <begin position="53"/>
        <end position="71"/>
    </location>
</feature>
<evidence type="ECO:0000313" key="21">
    <source>
        <dbReference type="Proteomes" id="UP000001595"/>
    </source>
</evidence>
<dbReference type="GO" id="GO:0006417">
    <property type="term" value="P:regulation of translation"/>
    <property type="evidence" value="ECO:0007669"/>
    <property type="project" value="UniProtKB-KW"/>
</dbReference>
<dbReference type="GO" id="GO:0003723">
    <property type="term" value="F:RNA binding"/>
    <property type="evidence" value="ECO:0007669"/>
    <property type="project" value="UniProtKB-KW"/>
</dbReference>
<dbReference type="InterPro" id="IPR036361">
    <property type="entry name" value="SAP_dom_sf"/>
</dbReference>
<evidence type="ECO:0000256" key="8">
    <source>
        <dbReference type="ARBA" id="ARBA00023015"/>
    </source>
</evidence>
<organism evidence="20 21">
    <name type="scientific">Pongo abelii</name>
    <name type="common">Sumatran orangutan</name>
    <name type="synonym">Pongo pygmaeus abelii</name>
    <dbReference type="NCBI Taxonomy" id="9601"/>
    <lineage>
        <taxon>Eukaryota</taxon>
        <taxon>Metazoa</taxon>
        <taxon>Chordata</taxon>
        <taxon>Craniata</taxon>
        <taxon>Vertebrata</taxon>
        <taxon>Euteleostomi</taxon>
        <taxon>Mammalia</taxon>
        <taxon>Eutheria</taxon>
        <taxon>Euarchontoglires</taxon>
        <taxon>Primates</taxon>
        <taxon>Haplorrhini</taxon>
        <taxon>Catarrhini</taxon>
        <taxon>Hominidae</taxon>
        <taxon>Pongo</taxon>
    </lineage>
</organism>
<comment type="similarity">
    <text evidence="12">Belongs to the SAP domain-containing ribonucleoprotein family.</text>
</comment>
<keyword evidence="2" id="KW-0813">Transport</keyword>
<proteinExistence type="inferred from homology"/>
<dbReference type="GO" id="GO:0016973">
    <property type="term" value="P:poly(A)+ mRNA export from nucleus"/>
    <property type="evidence" value="ECO:0007669"/>
    <property type="project" value="TreeGrafter"/>
</dbReference>
<dbReference type="GeneTree" id="ENSGT00940000155637"/>
<dbReference type="Proteomes" id="UP000001595">
    <property type="component" value="Chromosome 12"/>
</dbReference>
<keyword evidence="21" id="KW-1185">Reference proteome</keyword>
<dbReference type="PANTHER" id="PTHR46551">
    <property type="entry name" value="SAP DOMAIN-CONTAINING RIBONUCLEOPROTEIN"/>
    <property type="match status" value="1"/>
</dbReference>
<evidence type="ECO:0000259" key="19">
    <source>
        <dbReference type="PROSITE" id="PS50800"/>
    </source>
</evidence>
<feature type="compositionally biased region" description="Basic and acidic residues" evidence="17">
    <location>
        <begin position="72"/>
        <end position="91"/>
    </location>
</feature>
<keyword evidence="6" id="KW-0694">RNA-binding</keyword>
<evidence type="ECO:0000256" key="13">
    <source>
        <dbReference type="ARBA" id="ARBA00054093"/>
    </source>
</evidence>
<evidence type="ECO:0000256" key="18">
    <source>
        <dbReference type="SAM" id="SignalP"/>
    </source>
</evidence>
<evidence type="ECO:0000313" key="20">
    <source>
        <dbReference type="Ensembl" id="ENSPPYP00000039145.1"/>
    </source>
</evidence>
<keyword evidence="3" id="KW-0597">Phosphoprotein</keyword>
<evidence type="ECO:0000256" key="14">
    <source>
        <dbReference type="ARBA" id="ARBA00062912"/>
    </source>
</evidence>
<name>A0A8I5TLD8_PONAB</name>
<keyword evidence="18" id="KW-0732">Signal</keyword>
<dbReference type="InterPro" id="IPR003034">
    <property type="entry name" value="SAP_dom"/>
</dbReference>
<sequence length="228" mass="26223">MELHFLFFFSLWELPFYSLLAELKQECLARGLETKGIKQDLIHRLQAYLEEHAEEEANEEDVLGDETEEEETKPIELPVKEEEPPEKTVDVAAEKKVVKITSEIPQTERMQKRAERFNVPVSLESKKAARAARFGISSVPTKGKSTEILLRKLPFYSFLVNLDKLKERAQRFGLNVSSISRKSEDDEKLKKRKERFGIVTSSAGTGTTEDTEVKVYLERFIDLEGKLE</sequence>
<dbReference type="GO" id="GO:0003677">
    <property type="term" value="F:DNA binding"/>
    <property type="evidence" value="ECO:0007669"/>
    <property type="project" value="UniProtKB-KW"/>
</dbReference>
<comment type="subunit">
    <text evidence="14">Interacts with DDX39A. Interacts with FUS. Interacts (via the C-terminal domain) with DDX39B; the interaction is direct and facilitates RNA binding of DDX39B. Component of the transcription/export (TREX) complex at least composed of ALYREF/THOC4, DDX39B, SARNP/CIP29, CHTOP and the THO subcomplex; TREX seems to have dynamic structure involving ATP-dependent remodeling; in the complex interacts directly with DDX39B in a ATP-dependent manner which bridges it to ALYREF/THOC4.</text>
</comment>
<evidence type="ECO:0000256" key="1">
    <source>
        <dbReference type="ARBA" id="ARBA00004324"/>
    </source>
</evidence>
<reference evidence="20" key="3">
    <citation type="submission" date="2025-09" db="UniProtKB">
        <authorList>
            <consortium name="Ensembl"/>
        </authorList>
    </citation>
    <scope>IDENTIFICATION</scope>
</reference>
<keyword evidence="10" id="KW-0804">Transcription</keyword>
<reference evidence="20 21" key="1">
    <citation type="submission" date="2008-02" db="EMBL/GenBank/DDBJ databases">
        <title>A 6x draft sequence assembly of the Pongo pygmaeus abelii genome.</title>
        <authorList>
            <person name="Wilson R.K."/>
            <person name="Mardis E."/>
        </authorList>
    </citation>
    <scope>NUCLEOTIDE SEQUENCE [LARGE SCALE GENOMIC DNA]</scope>
</reference>
<feature type="signal peptide" evidence="18">
    <location>
        <begin position="1"/>
        <end position="21"/>
    </location>
</feature>
<evidence type="ECO:0000256" key="3">
    <source>
        <dbReference type="ARBA" id="ARBA00022553"/>
    </source>
</evidence>
<dbReference type="InterPro" id="IPR052240">
    <property type="entry name" value="SAP_domain_ribonucleoprotein"/>
</dbReference>
<feature type="chain" id="PRO_5035328902" description="SAP domain-containing ribonucleoprotein" evidence="18">
    <location>
        <begin position="22"/>
        <end position="228"/>
    </location>
</feature>
<evidence type="ECO:0000256" key="16">
    <source>
        <dbReference type="ARBA" id="ARBA00078700"/>
    </source>
</evidence>
<evidence type="ECO:0000256" key="17">
    <source>
        <dbReference type="SAM" id="MobiDB-lite"/>
    </source>
</evidence>
<evidence type="ECO:0000256" key="15">
    <source>
        <dbReference type="ARBA" id="ARBA00070653"/>
    </source>
</evidence>
<dbReference type="PANTHER" id="PTHR46551:SF2">
    <property type="entry name" value="SAP DOMAIN-CONTAINING RIBONUCLEOPROTEIN"/>
    <property type="match status" value="1"/>
</dbReference>
<keyword evidence="8" id="KW-0805">Transcription regulation</keyword>
<dbReference type="SUPFAM" id="SSF68906">
    <property type="entry name" value="SAP domain"/>
    <property type="match status" value="1"/>
</dbReference>
<dbReference type="Ensembl" id="ENSPPYT00000060738.1">
    <property type="protein sequence ID" value="ENSPPYP00000039145.1"/>
    <property type="gene ID" value="ENSPPYG00000004630.2"/>
</dbReference>
<reference evidence="20" key="2">
    <citation type="submission" date="2025-08" db="UniProtKB">
        <authorList>
            <consortium name="Ensembl"/>
        </authorList>
    </citation>
    <scope>IDENTIFICATION</scope>
</reference>
<evidence type="ECO:0000256" key="7">
    <source>
        <dbReference type="ARBA" id="ARBA00022990"/>
    </source>
</evidence>
<keyword evidence="9" id="KW-0238">DNA-binding</keyword>
<dbReference type="GO" id="GO:0016607">
    <property type="term" value="C:nuclear speck"/>
    <property type="evidence" value="ECO:0007669"/>
    <property type="project" value="UniProtKB-SubCell"/>
</dbReference>
<evidence type="ECO:0000256" key="6">
    <source>
        <dbReference type="ARBA" id="ARBA00022884"/>
    </source>
</evidence>
<evidence type="ECO:0000256" key="11">
    <source>
        <dbReference type="ARBA" id="ARBA00023242"/>
    </source>
</evidence>
<feature type="region of interest" description="Disordered" evidence="17">
    <location>
        <begin position="53"/>
        <end position="91"/>
    </location>
</feature>
<evidence type="ECO:0000256" key="9">
    <source>
        <dbReference type="ARBA" id="ARBA00023125"/>
    </source>
</evidence>
<accession>A0A8I5TLD8</accession>
<dbReference type="AlphaFoldDB" id="A0A8I5TLD8"/>
<gene>
    <name evidence="20" type="primary">DNAJC14</name>
</gene>
<evidence type="ECO:0000256" key="4">
    <source>
        <dbReference type="ARBA" id="ARBA00022816"/>
    </source>
</evidence>
<dbReference type="Pfam" id="PF02037">
    <property type="entry name" value="SAP"/>
    <property type="match status" value="1"/>
</dbReference>